<sequence length="57" mass="6453">LNKYRRYGDMRLKRDTTKLTPADMLALVALVEAGERARKESDMESGISVPLVDTEEL</sequence>
<gene>
    <name evidence="2" type="ORF">AWZ03_015355</name>
    <name evidence="1" type="ORF">AWZ03_015365</name>
</gene>
<proteinExistence type="predicted"/>
<dbReference type="EMBL" id="LSRL02007500">
    <property type="protein sequence ID" value="TDG38223.1"/>
    <property type="molecule type" value="Genomic_DNA"/>
</dbReference>
<dbReference type="AlphaFoldDB" id="A0A484AMA7"/>
<protein>
    <submittedName>
        <fullName evidence="1">Uncharacterized protein</fullName>
    </submittedName>
</protein>
<keyword evidence="3" id="KW-1185">Reference proteome</keyword>
<dbReference type="EMBL" id="LSRL02007983">
    <property type="protein sequence ID" value="TDG38213.1"/>
    <property type="molecule type" value="Genomic_DNA"/>
</dbReference>
<dbReference type="Proteomes" id="UP000295192">
    <property type="component" value="Unassembled WGS sequence"/>
</dbReference>
<reference evidence="1" key="1">
    <citation type="submission" date="2016-02" db="EMBL/GenBank/DDBJ databases">
        <authorList>
            <person name="Sanchez Flores A."/>
            <person name="Ann Markow T."/>
        </authorList>
    </citation>
    <scope>NUCLEOTIDE SEQUENCE</scope>
    <source>
        <strain evidence="1">Navoj_Jal97</strain>
        <tissue evidence="1">Whole organism</tissue>
    </source>
</reference>
<name>A0A484AMA7_DRONA</name>
<feature type="non-terminal residue" evidence="1">
    <location>
        <position position="1"/>
    </location>
</feature>
<evidence type="ECO:0000313" key="3">
    <source>
        <dbReference type="Proteomes" id="UP000295192"/>
    </source>
</evidence>
<organism evidence="1 3">
    <name type="scientific">Drosophila navojoa</name>
    <name type="common">Fruit fly</name>
    <dbReference type="NCBI Taxonomy" id="7232"/>
    <lineage>
        <taxon>Eukaryota</taxon>
        <taxon>Metazoa</taxon>
        <taxon>Ecdysozoa</taxon>
        <taxon>Arthropoda</taxon>
        <taxon>Hexapoda</taxon>
        <taxon>Insecta</taxon>
        <taxon>Pterygota</taxon>
        <taxon>Neoptera</taxon>
        <taxon>Endopterygota</taxon>
        <taxon>Diptera</taxon>
        <taxon>Brachycera</taxon>
        <taxon>Muscomorpha</taxon>
        <taxon>Ephydroidea</taxon>
        <taxon>Drosophilidae</taxon>
        <taxon>Drosophila</taxon>
    </lineage>
</organism>
<feature type="non-terminal residue" evidence="1">
    <location>
        <position position="57"/>
    </location>
</feature>
<evidence type="ECO:0000313" key="1">
    <source>
        <dbReference type="EMBL" id="TDG38213.1"/>
    </source>
</evidence>
<accession>A0A484AMA7</accession>
<comment type="caution">
    <text evidence="1">The sequence shown here is derived from an EMBL/GenBank/DDBJ whole genome shotgun (WGS) entry which is preliminary data.</text>
</comment>
<evidence type="ECO:0000313" key="2">
    <source>
        <dbReference type="EMBL" id="TDG38223.1"/>
    </source>
</evidence>
<reference evidence="1 3" key="2">
    <citation type="journal article" date="2019" name="J. Hered.">
        <title>An Improved Genome Assembly for Drosophila navojoa, the Basal Species in the mojavensis Cluster.</title>
        <authorList>
            <person name="Vanderlinde T."/>
            <person name="Dupim E.G."/>
            <person name="Nazario-Yepiz N.O."/>
            <person name="Carvalho A.B."/>
        </authorList>
    </citation>
    <scope>NUCLEOTIDE SEQUENCE [LARGE SCALE GENOMIC DNA]</scope>
    <source>
        <strain evidence="1">Navoj_Jal97</strain>
        <tissue evidence="1">Whole organism</tissue>
    </source>
</reference>